<proteinExistence type="predicted"/>
<dbReference type="SMART" id="SM00421">
    <property type="entry name" value="HTH_LUXR"/>
    <property type="match status" value="1"/>
</dbReference>
<dbReference type="EMBL" id="JAQGEC010000014">
    <property type="protein sequence ID" value="MDR9891577.1"/>
    <property type="molecule type" value="Genomic_DNA"/>
</dbReference>
<dbReference type="PANTHER" id="PTHR44688">
    <property type="entry name" value="DNA-BINDING TRANSCRIPTIONAL ACTIVATOR DEVR_DOSR"/>
    <property type="match status" value="1"/>
</dbReference>
<dbReference type="GO" id="GO:0006355">
    <property type="term" value="P:regulation of DNA-templated transcription"/>
    <property type="evidence" value="ECO:0007669"/>
    <property type="project" value="InterPro"/>
</dbReference>
<keyword evidence="3" id="KW-0804">Transcription</keyword>
<evidence type="ECO:0000259" key="4">
    <source>
        <dbReference type="PROSITE" id="PS50043"/>
    </source>
</evidence>
<accession>A0AAE4DQ15</accession>
<dbReference type="PRINTS" id="PR00038">
    <property type="entry name" value="HTHLUXR"/>
</dbReference>
<name>A0AAE4DQ15_9ENTR</name>
<dbReference type="Pfam" id="PF00196">
    <property type="entry name" value="GerE"/>
    <property type="match status" value="1"/>
</dbReference>
<comment type="caution">
    <text evidence="5">The sequence shown here is derived from an EMBL/GenBank/DDBJ whole genome shotgun (WGS) entry which is preliminary data.</text>
</comment>
<dbReference type="InterPro" id="IPR024046">
    <property type="entry name" value="Flagellar_assmbl_FliW_dom_sf"/>
</dbReference>
<keyword evidence="1" id="KW-0805">Transcription regulation</keyword>
<evidence type="ECO:0000256" key="1">
    <source>
        <dbReference type="ARBA" id="ARBA00023015"/>
    </source>
</evidence>
<dbReference type="InterPro" id="IPR000792">
    <property type="entry name" value="Tscrpt_reg_LuxR_C"/>
</dbReference>
<protein>
    <submittedName>
        <fullName evidence="5">LuxR C-terminal-related transcriptional regulator</fullName>
    </submittedName>
</protein>
<reference evidence="5" key="1">
    <citation type="submission" date="2022-12" db="EMBL/GenBank/DDBJ databases">
        <title>NDM-1 containing novel ST 2018 Pseudenterobacter timonensis.</title>
        <authorList>
            <person name="Halder G."/>
            <person name="Mandal S."/>
            <person name="Dutta S."/>
        </authorList>
    </citation>
    <scope>NUCLEOTIDE SEQUENCE</scope>
    <source>
        <strain evidence="5">CNCI147</strain>
    </source>
</reference>
<evidence type="ECO:0000256" key="3">
    <source>
        <dbReference type="ARBA" id="ARBA00023163"/>
    </source>
</evidence>
<dbReference type="Gene3D" id="3.40.50.2300">
    <property type="match status" value="1"/>
</dbReference>
<dbReference type="GO" id="GO:0003677">
    <property type="term" value="F:DNA binding"/>
    <property type="evidence" value="ECO:0007669"/>
    <property type="project" value="UniProtKB-KW"/>
</dbReference>
<dbReference type="CDD" id="cd06170">
    <property type="entry name" value="LuxR_C_like"/>
    <property type="match status" value="1"/>
</dbReference>
<dbReference type="AlphaFoldDB" id="A0AAE4DQ15"/>
<gene>
    <name evidence="5" type="ORF">O7047_15250</name>
</gene>
<organism evidence="5 6">
    <name type="scientific">Pseudenterobacter timonensis</name>
    <dbReference type="NCBI Taxonomy" id="1755099"/>
    <lineage>
        <taxon>Bacteria</taxon>
        <taxon>Pseudomonadati</taxon>
        <taxon>Pseudomonadota</taxon>
        <taxon>Gammaproteobacteria</taxon>
        <taxon>Enterobacterales</taxon>
        <taxon>Enterobacteriaceae</taxon>
        <taxon>Pseudenterobacter</taxon>
    </lineage>
</organism>
<dbReference type="Proteomes" id="UP001248822">
    <property type="component" value="Unassembled WGS sequence"/>
</dbReference>
<evidence type="ECO:0000313" key="5">
    <source>
        <dbReference type="EMBL" id="MDR9891577.1"/>
    </source>
</evidence>
<keyword evidence="2" id="KW-0238">DNA-binding</keyword>
<dbReference type="RefSeq" id="WP_310826778.1">
    <property type="nucleotide sequence ID" value="NZ_JAQGEC010000014.1"/>
</dbReference>
<evidence type="ECO:0000256" key="2">
    <source>
        <dbReference type="ARBA" id="ARBA00023125"/>
    </source>
</evidence>
<dbReference type="InterPro" id="IPR016032">
    <property type="entry name" value="Sig_transdc_resp-reg_C-effctor"/>
</dbReference>
<evidence type="ECO:0000313" key="6">
    <source>
        <dbReference type="Proteomes" id="UP001248822"/>
    </source>
</evidence>
<dbReference type="PROSITE" id="PS50043">
    <property type="entry name" value="HTH_LUXR_2"/>
    <property type="match status" value="1"/>
</dbReference>
<dbReference type="SUPFAM" id="SSF141457">
    <property type="entry name" value="BH3618-like"/>
    <property type="match status" value="1"/>
</dbReference>
<dbReference type="SUPFAM" id="SSF46894">
    <property type="entry name" value="C-terminal effector domain of the bipartite response regulators"/>
    <property type="match status" value="1"/>
</dbReference>
<sequence>MSDNAWFRLGISELVQRYAKNDEELFFLTFEKVKDTPRDMALDMPVTVIVDYTVADPASLLTLLQLKRQKACLTLLAVTSSERIQEITENILLDSVADCLIDSHEAREKMIDFLTKGSIGQVVSKSITSRTWAMIKKNACLTHREIDLIPYIISGKGNKEISRQVEISQKMVSIHRRNIYSKLQVGNLTGLYKYLTASAASR</sequence>
<feature type="domain" description="HTH luxR-type" evidence="4">
    <location>
        <begin position="134"/>
        <end position="199"/>
    </location>
</feature>
<dbReference type="PANTHER" id="PTHR44688:SF16">
    <property type="entry name" value="DNA-BINDING TRANSCRIPTIONAL ACTIVATOR DEVR_DOSR"/>
    <property type="match status" value="1"/>
</dbReference>